<evidence type="ECO:0000313" key="3">
    <source>
        <dbReference type="Proteomes" id="UP001556367"/>
    </source>
</evidence>
<comment type="caution">
    <text evidence="2">The sequence shown here is derived from an EMBL/GenBank/DDBJ whole genome shotgun (WGS) entry which is preliminary data.</text>
</comment>
<name>A0ABR3IXP0_9AGAR</name>
<dbReference type="EMBL" id="JASNQZ010000014">
    <property type="protein sequence ID" value="KAL0948136.1"/>
    <property type="molecule type" value="Genomic_DNA"/>
</dbReference>
<accession>A0ABR3IXP0</accession>
<protein>
    <submittedName>
        <fullName evidence="2">Uncharacterized protein</fullName>
    </submittedName>
</protein>
<gene>
    <name evidence="2" type="ORF">HGRIS_010757</name>
</gene>
<sequence length="145" mass="16953">MRTAIVGFRTFWDSWKLTTRLIVDSYHYINHRTMDYLCPKWCNPAPLNGSAPNLVVVETDRNGNQHYKRAFNTQACEQLNAWLGGFQYILNRMSIANFNWTLHALLFLHTQRVIRLQGVEEESEDDVSETEDEDEEAGDEVEREV</sequence>
<feature type="region of interest" description="Disordered" evidence="1">
    <location>
        <begin position="120"/>
        <end position="145"/>
    </location>
</feature>
<dbReference type="Proteomes" id="UP001556367">
    <property type="component" value="Unassembled WGS sequence"/>
</dbReference>
<evidence type="ECO:0000313" key="2">
    <source>
        <dbReference type="EMBL" id="KAL0948136.1"/>
    </source>
</evidence>
<keyword evidence="3" id="KW-1185">Reference proteome</keyword>
<reference evidence="3" key="1">
    <citation type="submission" date="2024-06" db="EMBL/GenBank/DDBJ databases">
        <title>Multi-omics analyses provide insights into the biosynthesis of the anticancer antibiotic pleurotin in Hohenbuehelia grisea.</title>
        <authorList>
            <person name="Weaver J.A."/>
            <person name="Alberti F."/>
        </authorList>
    </citation>
    <scope>NUCLEOTIDE SEQUENCE [LARGE SCALE GENOMIC DNA]</scope>
    <source>
        <strain evidence="3">T-177</strain>
    </source>
</reference>
<proteinExistence type="predicted"/>
<evidence type="ECO:0000256" key="1">
    <source>
        <dbReference type="SAM" id="MobiDB-lite"/>
    </source>
</evidence>
<organism evidence="2 3">
    <name type="scientific">Hohenbuehelia grisea</name>
    <dbReference type="NCBI Taxonomy" id="104357"/>
    <lineage>
        <taxon>Eukaryota</taxon>
        <taxon>Fungi</taxon>
        <taxon>Dikarya</taxon>
        <taxon>Basidiomycota</taxon>
        <taxon>Agaricomycotina</taxon>
        <taxon>Agaricomycetes</taxon>
        <taxon>Agaricomycetidae</taxon>
        <taxon>Agaricales</taxon>
        <taxon>Pleurotineae</taxon>
        <taxon>Pleurotaceae</taxon>
        <taxon>Hohenbuehelia</taxon>
    </lineage>
</organism>